<reference evidence="1 2" key="1">
    <citation type="submission" date="2017-03" db="EMBL/GenBank/DDBJ databases">
        <authorList>
            <person name="Afonso C.L."/>
            <person name="Miller P.J."/>
            <person name="Scott M.A."/>
            <person name="Spackman E."/>
            <person name="Goraichik I."/>
            <person name="Dimitrov K.M."/>
            <person name="Suarez D.L."/>
            <person name="Swayne D.E."/>
        </authorList>
    </citation>
    <scope>NUCLEOTIDE SEQUENCE [LARGE SCALE GENOMIC DNA]</scope>
    <source>
        <strain evidence="1">PRJEB14757</strain>
    </source>
</reference>
<dbReference type="GO" id="GO:0003677">
    <property type="term" value="F:DNA binding"/>
    <property type="evidence" value="ECO:0007669"/>
    <property type="project" value="InterPro"/>
</dbReference>
<gene>
    <name evidence="1" type="ORF">MTBBW1_2480002</name>
</gene>
<dbReference type="STRING" id="1246637.MTBBW1_2480002"/>
<dbReference type="SUPFAM" id="SSF50118">
    <property type="entry name" value="Cell growth inhibitor/plasmid maintenance toxic component"/>
    <property type="match status" value="1"/>
</dbReference>
<accession>A0A1W1HEH0</accession>
<keyword evidence="2" id="KW-1185">Reference proteome</keyword>
<dbReference type="Gene3D" id="2.30.30.110">
    <property type="match status" value="1"/>
</dbReference>
<dbReference type="InterPro" id="IPR011067">
    <property type="entry name" value="Plasmid_toxin/cell-grow_inhib"/>
</dbReference>
<dbReference type="Proteomes" id="UP000191931">
    <property type="component" value="Unassembled WGS sequence"/>
</dbReference>
<dbReference type="RefSeq" id="WP_080809388.1">
    <property type="nucleotide sequence ID" value="NZ_LT828567.1"/>
</dbReference>
<dbReference type="OrthoDB" id="9813449at2"/>
<organism evidence="1 2">
    <name type="scientific">Desulfamplus magnetovallimortis</name>
    <dbReference type="NCBI Taxonomy" id="1246637"/>
    <lineage>
        <taxon>Bacteria</taxon>
        <taxon>Pseudomonadati</taxon>
        <taxon>Thermodesulfobacteriota</taxon>
        <taxon>Desulfobacteria</taxon>
        <taxon>Desulfobacterales</taxon>
        <taxon>Desulfobacteraceae</taxon>
        <taxon>Desulfamplus</taxon>
    </lineage>
</organism>
<proteinExistence type="predicted"/>
<evidence type="ECO:0000313" key="2">
    <source>
        <dbReference type="Proteomes" id="UP000191931"/>
    </source>
</evidence>
<sequence>MSKYEPGTIIVVPFPFTDLSSKKIRPALVVSKYNTKESNLVICMITTNLRKHKHAVEIDNSLVTGLNKPSVARLDKLFTVDKRIILATLGKVQNDFFTENKDKFFDIFEF</sequence>
<evidence type="ECO:0008006" key="3">
    <source>
        <dbReference type="Google" id="ProtNLM"/>
    </source>
</evidence>
<dbReference type="Pfam" id="PF02452">
    <property type="entry name" value="PemK_toxin"/>
    <property type="match status" value="1"/>
</dbReference>
<dbReference type="EMBL" id="FWEV01000166">
    <property type="protein sequence ID" value="SLM30823.1"/>
    <property type="molecule type" value="Genomic_DNA"/>
</dbReference>
<dbReference type="AlphaFoldDB" id="A0A1W1HEH0"/>
<name>A0A1W1HEH0_9BACT</name>
<protein>
    <recommendedName>
        <fullName evidence="3">Transcriptional modulator of MazE/toxin, MazF</fullName>
    </recommendedName>
</protein>
<dbReference type="InterPro" id="IPR003477">
    <property type="entry name" value="PemK-like"/>
</dbReference>
<evidence type="ECO:0000313" key="1">
    <source>
        <dbReference type="EMBL" id="SLM30823.1"/>
    </source>
</evidence>